<evidence type="ECO:0000256" key="1">
    <source>
        <dbReference type="ARBA" id="ARBA00023015"/>
    </source>
</evidence>
<name>A0A1G5IRL6_9RHOB</name>
<dbReference type="OrthoDB" id="9808698at2"/>
<dbReference type="PRINTS" id="PR00035">
    <property type="entry name" value="HTHGNTR"/>
</dbReference>
<dbReference type="Pfam" id="PF00392">
    <property type="entry name" value="GntR"/>
    <property type="match status" value="1"/>
</dbReference>
<keyword evidence="6" id="KW-1185">Reference proteome</keyword>
<dbReference type="Pfam" id="PF07702">
    <property type="entry name" value="UTRA"/>
    <property type="match status" value="1"/>
</dbReference>
<keyword evidence="1" id="KW-0805">Transcription regulation</keyword>
<dbReference type="SMART" id="SM00866">
    <property type="entry name" value="UTRA"/>
    <property type="match status" value="1"/>
</dbReference>
<dbReference type="STRING" id="336292.SAMN05660710_02760"/>
<organism evidence="5 6">
    <name type="scientific">Paracoccus tibetensis</name>
    <dbReference type="NCBI Taxonomy" id="336292"/>
    <lineage>
        <taxon>Bacteria</taxon>
        <taxon>Pseudomonadati</taxon>
        <taxon>Pseudomonadota</taxon>
        <taxon>Alphaproteobacteria</taxon>
        <taxon>Rhodobacterales</taxon>
        <taxon>Paracoccaceae</taxon>
        <taxon>Paracoccus</taxon>
    </lineage>
</organism>
<dbReference type="GO" id="GO:0003700">
    <property type="term" value="F:DNA-binding transcription factor activity"/>
    <property type="evidence" value="ECO:0007669"/>
    <property type="project" value="InterPro"/>
</dbReference>
<dbReference type="InterPro" id="IPR036390">
    <property type="entry name" value="WH_DNA-bd_sf"/>
</dbReference>
<dbReference type="SUPFAM" id="SSF64288">
    <property type="entry name" value="Chorismate lyase-like"/>
    <property type="match status" value="1"/>
</dbReference>
<dbReference type="InterPro" id="IPR011663">
    <property type="entry name" value="UTRA"/>
</dbReference>
<dbReference type="SMART" id="SM00345">
    <property type="entry name" value="HTH_GNTR"/>
    <property type="match status" value="1"/>
</dbReference>
<protein>
    <submittedName>
        <fullName evidence="5">GntR family transcriptional regulator, histidine utilization repressor</fullName>
    </submittedName>
</protein>
<sequence>MNAHFTFSPEIQAARRTRMNTWQAIRADVLNRIQSGEWAPGSLIPTEHELAKAMGCARATVNRALRDLADSGIIQRRRKVGTRVTARPSRRTRLDMPAVRDEIEALGAAYGYRLTEAVLEAPMESAARALQVADDRPTLLVRAVYLADDRPHCCEMIWLNPRALPDLDRLAFETQSPHEWLAQNVPVTQAQFAILSESASGATALQLGLAPGTPLLVIERINLRDGVPVSFSRQFYPPRYRLSIND</sequence>
<dbReference type="InterPro" id="IPR028978">
    <property type="entry name" value="Chorismate_lyase_/UTRA_dom_sf"/>
</dbReference>
<dbReference type="GO" id="GO:0003677">
    <property type="term" value="F:DNA binding"/>
    <property type="evidence" value="ECO:0007669"/>
    <property type="project" value="UniProtKB-KW"/>
</dbReference>
<evidence type="ECO:0000313" key="5">
    <source>
        <dbReference type="EMBL" id="SCY78269.1"/>
    </source>
</evidence>
<keyword evidence="2" id="KW-0238">DNA-binding</keyword>
<proteinExistence type="predicted"/>
<accession>A0A1G5IRL6</accession>
<dbReference type="InterPro" id="IPR000524">
    <property type="entry name" value="Tscrpt_reg_HTH_GntR"/>
</dbReference>
<dbReference type="InterPro" id="IPR036388">
    <property type="entry name" value="WH-like_DNA-bd_sf"/>
</dbReference>
<dbReference type="PANTHER" id="PTHR44846:SF16">
    <property type="entry name" value="TRANSCRIPTIONAL REGULATOR PHNF-RELATED"/>
    <property type="match status" value="1"/>
</dbReference>
<evidence type="ECO:0000256" key="2">
    <source>
        <dbReference type="ARBA" id="ARBA00023125"/>
    </source>
</evidence>
<keyword evidence="3" id="KW-0804">Transcription</keyword>
<evidence type="ECO:0000256" key="3">
    <source>
        <dbReference type="ARBA" id="ARBA00023163"/>
    </source>
</evidence>
<dbReference type="Gene3D" id="1.10.10.10">
    <property type="entry name" value="Winged helix-like DNA-binding domain superfamily/Winged helix DNA-binding domain"/>
    <property type="match status" value="1"/>
</dbReference>
<dbReference type="RefSeq" id="WP_090745679.1">
    <property type="nucleotide sequence ID" value="NZ_FMVT01000009.1"/>
</dbReference>
<dbReference type="AlphaFoldDB" id="A0A1G5IRL6"/>
<dbReference type="PANTHER" id="PTHR44846">
    <property type="entry name" value="MANNOSYL-D-GLYCERATE TRANSPORT/METABOLISM SYSTEM REPRESSOR MNGR-RELATED"/>
    <property type="match status" value="1"/>
</dbReference>
<dbReference type="EMBL" id="FMVT01000009">
    <property type="protein sequence ID" value="SCY78269.1"/>
    <property type="molecule type" value="Genomic_DNA"/>
</dbReference>
<reference evidence="5 6" key="1">
    <citation type="submission" date="2016-10" db="EMBL/GenBank/DDBJ databases">
        <authorList>
            <person name="de Groot N.N."/>
        </authorList>
    </citation>
    <scope>NUCLEOTIDE SEQUENCE [LARGE SCALE GENOMIC DNA]</scope>
    <source>
        <strain evidence="5 6">CGMCC 1.8925</strain>
    </source>
</reference>
<dbReference type="Proteomes" id="UP000199502">
    <property type="component" value="Unassembled WGS sequence"/>
</dbReference>
<gene>
    <name evidence="5" type="ORF">SAMN05660710_02760</name>
</gene>
<evidence type="ECO:0000313" key="6">
    <source>
        <dbReference type="Proteomes" id="UP000199502"/>
    </source>
</evidence>
<dbReference type="CDD" id="cd07377">
    <property type="entry name" value="WHTH_GntR"/>
    <property type="match status" value="1"/>
</dbReference>
<evidence type="ECO:0000259" key="4">
    <source>
        <dbReference type="PROSITE" id="PS50949"/>
    </source>
</evidence>
<feature type="domain" description="HTH gntR-type" evidence="4">
    <location>
        <begin position="19"/>
        <end position="87"/>
    </location>
</feature>
<dbReference type="SUPFAM" id="SSF46785">
    <property type="entry name" value="Winged helix' DNA-binding domain"/>
    <property type="match status" value="1"/>
</dbReference>
<dbReference type="InterPro" id="IPR050679">
    <property type="entry name" value="Bact_HTH_transcr_reg"/>
</dbReference>
<dbReference type="PROSITE" id="PS50949">
    <property type="entry name" value="HTH_GNTR"/>
    <property type="match status" value="1"/>
</dbReference>
<dbReference type="Gene3D" id="3.40.1410.10">
    <property type="entry name" value="Chorismate lyase-like"/>
    <property type="match status" value="1"/>
</dbReference>